<comment type="caution">
    <text evidence="2">The sequence shown here is derived from an EMBL/GenBank/DDBJ whole genome shotgun (WGS) entry which is preliminary data.</text>
</comment>
<reference evidence="2 3" key="1">
    <citation type="submission" date="2020-07" db="EMBL/GenBank/DDBJ databases">
        <title>Sequencing the genomes of 1000 actinobacteria strains.</title>
        <authorList>
            <person name="Klenk H.-P."/>
        </authorList>
    </citation>
    <scope>NUCLEOTIDE SEQUENCE [LARGE SCALE GENOMIC DNA]</scope>
    <source>
        <strain evidence="2 3">DSM 18965</strain>
    </source>
</reference>
<keyword evidence="3" id="KW-1185">Reference proteome</keyword>
<dbReference type="AlphaFoldDB" id="A0A7Y9JQS2"/>
<evidence type="ECO:0000256" key="1">
    <source>
        <dbReference type="SAM" id="MobiDB-lite"/>
    </source>
</evidence>
<dbReference type="RefSeq" id="WP_179615280.1">
    <property type="nucleotide sequence ID" value="NZ_CP059163.1"/>
</dbReference>
<protein>
    <submittedName>
        <fullName evidence="2">Pimeloyl-ACP methyl ester carboxylesterase</fullName>
    </submittedName>
</protein>
<dbReference type="Proteomes" id="UP000516957">
    <property type="component" value="Unassembled WGS sequence"/>
</dbReference>
<sequence>MSSTASSGAGEPTPGQQAADPWTAPPAFRRYLGDPGAQVHLHEAGTSEGAPVVLLHRDGGTGEAWADLMGLGSWSARLLAPDLPGCGLSDPVEGGVEERASHLLDALRRSEPRGLLLVAEGDAACLAVEMALTEPGAVAGLVLLSPVERTACDVLERLRQVTVPVWAAVGERPDHSVELPGARWLVLPGVGDEPVTEHADLVLDLVHGALAELVHPVPEQAEPQAGRRYITWVSSEAWVNPSLSR</sequence>
<proteinExistence type="predicted"/>
<dbReference type="SUPFAM" id="SSF53474">
    <property type="entry name" value="alpha/beta-Hydrolases"/>
    <property type="match status" value="1"/>
</dbReference>
<evidence type="ECO:0000313" key="2">
    <source>
        <dbReference type="EMBL" id="NYD57531.1"/>
    </source>
</evidence>
<name>A0A7Y9JQS2_9ACTN</name>
<dbReference type="InterPro" id="IPR029058">
    <property type="entry name" value="AB_hydrolase_fold"/>
</dbReference>
<dbReference type="GO" id="GO:0003824">
    <property type="term" value="F:catalytic activity"/>
    <property type="evidence" value="ECO:0007669"/>
    <property type="project" value="UniProtKB-ARBA"/>
</dbReference>
<organism evidence="2 3">
    <name type="scientific">Nocardioides marinisabuli</name>
    <dbReference type="NCBI Taxonomy" id="419476"/>
    <lineage>
        <taxon>Bacteria</taxon>
        <taxon>Bacillati</taxon>
        <taxon>Actinomycetota</taxon>
        <taxon>Actinomycetes</taxon>
        <taxon>Propionibacteriales</taxon>
        <taxon>Nocardioidaceae</taxon>
        <taxon>Nocardioides</taxon>
    </lineage>
</organism>
<accession>A0A7Y9JQS2</accession>
<dbReference type="Gene3D" id="3.40.50.1820">
    <property type="entry name" value="alpha/beta hydrolase"/>
    <property type="match status" value="1"/>
</dbReference>
<dbReference type="EMBL" id="JACCBE010000001">
    <property type="protein sequence ID" value="NYD57531.1"/>
    <property type="molecule type" value="Genomic_DNA"/>
</dbReference>
<evidence type="ECO:0000313" key="3">
    <source>
        <dbReference type="Proteomes" id="UP000516957"/>
    </source>
</evidence>
<gene>
    <name evidence="2" type="ORF">BKA08_001769</name>
</gene>
<feature type="region of interest" description="Disordered" evidence="1">
    <location>
        <begin position="1"/>
        <end position="27"/>
    </location>
</feature>